<dbReference type="InterPro" id="IPR036388">
    <property type="entry name" value="WH-like_DNA-bd_sf"/>
</dbReference>
<sequence length="125" mass="14881">MAEKDWAAILKAEDRIIANSDRRFRYHCYSLESMSEELTYQERSSYIQEDFTLQLFVEDFTDTIQNEKLAKGLRCLTYRQRYAIELAFWKGYQYKEIAVILGCSPAAVTLLLQRAFRRLLRFLSE</sequence>
<evidence type="ECO:0000259" key="1">
    <source>
        <dbReference type="Pfam" id="PF08281"/>
    </source>
</evidence>
<dbReference type="SUPFAM" id="SSF88659">
    <property type="entry name" value="Sigma3 and sigma4 domains of RNA polymerase sigma factors"/>
    <property type="match status" value="1"/>
</dbReference>
<dbReference type="RefSeq" id="WP_065533874.1">
    <property type="nucleotide sequence ID" value="NZ_CP015406.2"/>
</dbReference>
<dbReference type="InterPro" id="IPR013324">
    <property type="entry name" value="RNA_pol_sigma_r3/r4-like"/>
</dbReference>
<dbReference type="KEGG" id="fpla:A4U99_01605"/>
<dbReference type="Proteomes" id="UP000595792">
    <property type="component" value="Chromosome"/>
</dbReference>
<dbReference type="CDD" id="cd06171">
    <property type="entry name" value="Sigma70_r4"/>
    <property type="match status" value="1"/>
</dbReference>
<dbReference type="Gene3D" id="1.10.10.10">
    <property type="entry name" value="Winged helix-like DNA-binding domain superfamily/Winged helix DNA-binding domain"/>
    <property type="match status" value="1"/>
</dbReference>
<evidence type="ECO:0000313" key="2">
    <source>
        <dbReference type="EMBL" id="QQR07342.1"/>
    </source>
</evidence>
<dbReference type="GO" id="GO:0016987">
    <property type="term" value="F:sigma factor activity"/>
    <property type="evidence" value="ECO:0007669"/>
    <property type="project" value="InterPro"/>
</dbReference>
<dbReference type="GO" id="GO:0006352">
    <property type="term" value="P:DNA-templated transcription initiation"/>
    <property type="evidence" value="ECO:0007669"/>
    <property type="project" value="InterPro"/>
</dbReference>
<accession>A0AAX1KMU8</accession>
<dbReference type="InterPro" id="IPR013249">
    <property type="entry name" value="RNA_pol_sigma70_r4_t2"/>
</dbReference>
<gene>
    <name evidence="2" type="ORF">I5Q84_07655</name>
</gene>
<proteinExistence type="predicted"/>
<evidence type="ECO:0000313" key="3">
    <source>
        <dbReference type="Proteomes" id="UP000595792"/>
    </source>
</evidence>
<dbReference type="GO" id="GO:0003677">
    <property type="term" value="F:DNA binding"/>
    <property type="evidence" value="ECO:0007669"/>
    <property type="project" value="InterPro"/>
</dbReference>
<organism evidence="2 3">
    <name type="scientific">Flavonifractor plautii</name>
    <name type="common">Fusobacterium plautii</name>
    <dbReference type="NCBI Taxonomy" id="292800"/>
    <lineage>
        <taxon>Bacteria</taxon>
        <taxon>Bacillati</taxon>
        <taxon>Bacillota</taxon>
        <taxon>Clostridia</taxon>
        <taxon>Eubacteriales</taxon>
        <taxon>Oscillospiraceae</taxon>
        <taxon>Flavonifractor</taxon>
    </lineage>
</organism>
<dbReference type="Pfam" id="PF08281">
    <property type="entry name" value="Sigma70_r4_2"/>
    <property type="match status" value="1"/>
</dbReference>
<dbReference type="EMBL" id="CP065315">
    <property type="protein sequence ID" value="QQR07342.1"/>
    <property type="molecule type" value="Genomic_DNA"/>
</dbReference>
<protein>
    <submittedName>
        <fullName evidence="2">Sigma-70 family RNA polymerase sigma factor</fullName>
    </submittedName>
</protein>
<reference evidence="2 3" key="1">
    <citation type="submission" date="2020-11" db="EMBL/GenBank/DDBJ databases">
        <title>Closed and high quality bacterial genomes of the OMM12 community.</title>
        <authorList>
            <person name="Marbouty M."/>
            <person name="Lamy-Besnier Q."/>
            <person name="Debarbieux L."/>
            <person name="Koszul R."/>
        </authorList>
    </citation>
    <scope>NUCLEOTIDE SEQUENCE [LARGE SCALE GENOMIC DNA]</scope>
    <source>
        <strain evidence="2 3">YL31</strain>
    </source>
</reference>
<feature type="domain" description="RNA polymerase sigma factor 70 region 4 type 2" evidence="1">
    <location>
        <begin position="69"/>
        <end position="119"/>
    </location>
</feature>
<dbReference type="AlphaFoldDB" id="A0AAX1KMU8"/>
<name>A0AAX1KMU8_FLAPL</name>